<protein>
    <submittedName>
        <fullName evidence="1">Uncharacterized protein</fullName>
    </submittedName>
</protein>
<accession>A0ABX1DZQ1</accession>
<evidence type="ECO:0000313" key="1">
    <source>
        <dbReference type="EMBL" id="NKC29007.1"/>
    </source>
</evidence>
<proteinExistence type="predicted"/>
<dbReference type="EMBL" id="JAAVLR010000002">
    <property type="protein sequence ID" value="NKC29007.1"/>
    <property type="molecule type" value="Genomic_DNA"/>
</dbReference>
<evidence type="ECO:0000313" key="2">
    <source>
        <dbReference type="Proteomes" id="UP000568486"/>
    </source>
</evidence>
<organism evidence="1 2">
    <name type="scientific">Brucella ciceri</name>
    <dbReference type="NCBI Taxonomy" id="391287"/>
    <lineage>
        <taxon>Bacteria</taxon>
        <taxon>Pseudomonadati</taxon>
        <taxon>Pseudomonadota</taxon>
        <taxon>Alphaproteobacteria</taxon>
        <taxon>Hyphomicrobiales</taxon>
        <taxon>Brucellaceae</taxon>
        <taxon>Brucella/Ochrobactrum group</taxon>
        <taxon>Brucella</taxon>
    </lineage>
</organism>
<name>A0ABX1DZQ1_9HYPH</name>
<sequence length="93" mass="10624">MELKDFVKETLNQILDGIASAQESELGENINAAHAFSESGNLFKVNLEHSRALILKWQSLRKVRKKEKPRSPYGALEAVAVYQKRKQRQSDKI</sequence>
<gene>
    <name evidence="1" type="ORF">HED52_19800</name>
</gene>
<reference evidence="1 2" key="1">
    <citation type="submission" date="2020-03" db="EMBL/GenBank/DDBJ databases">
        <title>Whole genome sequencing of clinical and environmental type strains of Ochrobactrum.</title>
        <authorList>
            <person name="Dharne M."/>
        </authorList>
    </citation>
    <scope>NUCLEOTIDE SEQUENCE [LARGE SCALE GENOMIC DNA]</scope>
    <source>
        <strain evidence="1 2">DSM 22292</strain>
    </source>
</reference>
<comment type="caution">
    <text evidence="1">The sequence shown here is derived from an EMBL/GenBank/DDBJ whole genome shotgun (WGS) entry which is preliminary data.</text>
</comment>
<keyword evidence="2" id="KW-1185">Reference proteome</keyword>
<dbReference type="Proteomes" id="UP000568486">
    <property type="component" value="Unassembled WGS sequence"/>
</dbReference>